<dbReference type="AlphaFoldDB" id="A0AA88DEL3"/>
<organism evidence="5 6">
    <name type="scientific">Ficus carica</name>
    <name type="common">Common fig</name>
    <dbReference type="NCBI Taxonomy" id="3494"/>
    <lineage>
        <taxon>Eukaryota</taxon>
        <taxon>Viridiplantae</taxon>
        <taxon>Streptophyta</taxon>
        <taxon>Embryophyta</taxon>
        <taxon>Tracheophyta</taxon>
        <taxon>Spermatophyta</taxon>
        <taxon>Magnoliopsida</taxon>
        <taxon>eudicotyledons</taxon>
        <taxon>Gunneridae</taxon>
        <taxon>Pentapetalae</taxon>
        <taxon>rosids</taxon>
        <taxon>fabids</taxon>
        <taxon>Rosales</taxon>
        <taxon>Moraceae</taxon>
        <taxon>Ficeae</taxon>
        <taxon>Ficus</taxon>
    </lineage>
</organism>
<dbReference type="Pfam" id="PF00195">
    <property type="entry name" value="Chal_sti_synt_N"/>
    <property type="match status" value="1"/>
</dbReference>
<dbReference type="InterPro" id="IPR016039">
    <property type="entry name" value="Thiolase-like"/>
</dbReference>
<dbReference type="GO" id="GO:0030639">
    <property type="term" value="P:polyketide biosynthetic process"/>
    <property type="evidence" value="ECO:0007669"/>
    <property type="project" value="TreeGrafter"/>
</dbReference>
<evidence type="ECO:0000256" key="1">
    <source>
        <dbReference type="ARBA" id="ARBA00005531"/>
    </source>
</evidence>
<name>A0AA88DEL3_FICCA</name>
<dbReference type="EMBL" id="BTGU01000065">
    <property type="protein sequence ID" value="GMN56768.1"/>
    <property type="molecule type" value="Genomic_DNA"/>
</dbReference>
<dbReference type="InterPro" id="IPR011141">
    <property type="entry name" value="Polyketide_synthase_type-III"/>
</dbReference>
<evidence type="ECO:0000313" key="6">
    <source>
        <dbReference type="Proteomes" id="UP001187192"/>
    </source>
</evidence>
<comment type="caution">
    <text evidence="5">The sequence shown here is derived from an EMBL/GenBank/DDBJ whole genome shotgun (WGS) entry which is preliminary data.</text>
</comment>
<proteinExistence type="inferred from homology"/>
<evidence type="ECO:0000313" key="5">
    <source>
        <dbReference type="EMBL" id="GMN56768.1"/>
    </source>
</evidence>
<evidence type="ECO:0000259" key="4">
    <source>
        <dbReference type="Pfam" id="PF00195"/>
    </source>
</evidence>
<keyword evidence="2" id="KW-0808">Transferase</keyword>
<accession>A0AA88DEL3</accession>
<feature type="domain" description="Chalcone/stilbene synthase N-terminal" evidence="4">
    <location>
        <begin position="11"/>
        <end position="143"/>
    </location>
</feature>
<dbReference type="InterPro" id="IPR018088">
    <property type="entry name" value="Chalcone/stilbene_synthase_AS"/>
</dbReference>
<sequence>MFLRICIDNGERSDIKKRYTHLTEEIIQKNPNLYSNTVPSLTTRQEIVLKDVPELGKEAALKAIREWGQPISKIAHLIFATSTGIDAPSADYQIAKLLNLQPSVARFMIHHQGCFAGGTALRLAKDLAENNNGARVLVVCSRLEGLTRFA</sequence>
<protein>
    <recommendedName>
        <fullName evidence="4">Chalcone/stilbene synthase N-terminal domain-containing protein</fullName>
    </recommendedName>
</protein>
<dbReference type="FunFam" id="3.40.47.10:FF:000025">
    <property type="entry name" value="Chalcone synthase 2"/>
    <property type="match status" value="1"/>
</dbReference>
<dbReference type="PANTHER" id="PTHR11877">
    <property type="entry name" value="HYDROXYMETHYLGLUTARYL-COA SYNTHASE"/>
    <property type="match status" value="1"/>
</dbReference>
<dbReference type="PROSITE" id="PS00441">
    <property type="entry name" value="CHALCONE_SYNTH"/>
    <property type="match status" value="1"/>
</dbReference>
<reference evidence="5" key="1">
    <citation type="submission" date="2023-07" db="EMBL/GenBank/DDBJ databases">
        <title>draft genome sequence of fig (Ficus carica).</title>
        <authorList>
            <person name="Takahashi T."/>
            <person name="Nishimura K."/>
        </authorList>
    </citation>
    <scope>NUCLEOTIDE SEQUENCE</scope>
</reference>
<keyword evidence="6" id="KW-1185">Reference proteome</keyword>
<dbReference type="Gene3D" id="3.40.47.10">
    <property type="match status" value="1"/>
</dbReference>
<dbReference type="GO" id="GO:0016747">
    <property type="term" value="F:acyltransferase activity, transferring groups other than amino-acyl groups"/>
    <property type="evidence" value="ECO:0007669"/>
    <property type="project" value="InterPro"/>
</dbReference>
<gene>
    <name evidence="5" type="ORF">TIFTF001_025889</name>
</gene>
<dbReference type="SUPFAM" id="SSF53901">
    <property type="entry name" value="Thiolase-like"/>
    <property type="match status" value="1"/>
</dbReference>
<evidence type="ECO:0000256" key="3">
    <source>
        <dbReference type="ARBA" id="ARBA00023315"/>
    </source>
</evidence>
<dbReference type="InterPro" id="IPR001099">
    <property type="entry name" value="Chalcone/stilbene_synt_N"/>
</dbReference>
<comment type="similarity">
    <text evidence="1">Belongs to the thiolase-like superfamily. Chalcone/stilbene synthases family.</text>
</comment>
<dbReference type="PANTHER" id="PTHR11877:SF14">
    <property type="entry name" value="CHALCONE SYNTHASE"/>
    <property type="match status" value="1"/>
</dbReference>
<dbReference type="Proteomes" id="UP001187192">
    <property type="component" value="Unassembled WGS sequence"/>
</dbReference>
<evidence type="ECO:0000256" key="2">
    <source>
        <dbReference type="ARBA" id="ARBA00022679"/>
    </source>
</evidence>
<keyword evidence="3" id="KW-0012">Acyltransferase</keyword>